<dbReference type="EMBL" id="CP155573">
    <property type="protein sequence ID" value="XFO65000.1"/>
    <property type="molecule type" value="Genomic_DNA"/>
</dbReference>
<dbReference type="SUPFAM" id="SSF161098">
    <property type="entry name" value="MetI-like"/>
    <property type="match status" value="1"/>
</dbReference>
<dbReference type="RefSeq" id="WP_245867760.1">
    <property type="nucleotide sequence ID" value="NZ_CP155573.1"/>
</dbReference>
<name>A0ABZ3IH53_9FIRM</name>
<dbReference type="Gene3D" id="1.10.3720.10">
    <property type="entry name" value="MetI-like"/>
    <property type="match status" value="1"/>
</dbReference>
<evidence type="ECO:0000313" key="10">
    <source>
        <dbReference type="Proteomes" id="UP000216752"/>
    </source>
</evidence>
<comment type="subcellular location">
    <subcellularLocation>
        <location evidence="1 7">Cell membrane</location>
        <topology evidence="1 7">Multi-pass membrane protein</topology>
    </subcellularLocation>
</comment>
<protein>
    <submittedName>
        <fullName evidence="9">D-methionine transport system permease protein MetI</fullName>
    </submittedName>
</protein>
<sequence>MLETLFIKNFTENGELYLESLAATLQMVVSALIIAAILGFLIGVLLVITREGHLSENAKVFQFLNVVVNAMRSMPFIILMVAIMPLTKVMAGTTIGVQGAIVPLVAFSAPFIARLTESALLEVDPGVIEAFKAMGASRRQIILSVMLKEALPGLILALTVATIGLVGATAMAGVVGAGGLGDLALRYGYQRWNPEVMFGCVFIIWGMVQGIQSIGNYLSKSLRRK</sequence>
<dbReference type="Pfam" id="PF00528">
    <property type="entry name" value="BPD_transp_1"/>
    <property type="match status" value="1"/>
</dbReference>
<evidence type="ECO:0000256" key="1">
    <source>
        <dbReference type="ARBA" id="ARBA00004651"/>
    </source>
</evidence>
<keyword evidence="5 7" id="KW-1133">Transmembrane helix</keyword>
<keyword evidence="6 7" id="KW-0472">Membrane</keyword>
<feature type="transmembrane region" description="Helical" evidence="7">
    <location>
        <begin position="89"/>
        <end position="112"/>
    </location>
</feature>
<evidence type="ECO:0000256" key="7">
    <source>
        <dbReference type="RuleBase" id="RU363032"/>
    </source>
</evidence>
<gene>
    <name evidence="9" type="primary">metI_2</name>
    <name evidence="9" type="ORF">SPSIL_011090</name>
</gene>
<evidence type="ECO:0000256" key="5">
    <source>
        <dbReference type="ARBA" id="ARBA00022989"/>
    </source>
</evidence>
<feature type="domain" description="ABC transmembrane type-1" evidence="8">
    <location>
        <begin position="21"/>
        <end position="213"/>
    </location>
</feature>
<proteinExistence type="inferred from homology"/>
<evidence type="ECO:0000259" key="8">
    <source>
        <dbReference type="PROSITE" id="PS50928"/>
    </source>
</evidence>
<dbReference type="InterPro" id="IPR051322">
    <property type="entry name" value="AA_ABC_Transporter_Permease"/>
</dbReference>
<dbReference type="PANTHER" id="PTHR30450">
    <property type="entry name" value="ABC TRANSPORTER PERMEASE"/>
    <property type="match status" value="1"/>
</dbReference>
<keyword evidence="2 7" id="KW-0813">Transport</keyword>
<keyword evidence="10" id="KW-1185">Reference proteome</keyword>
<dbReference type="PROSITE" id="PS50928">
    <property type="entry name" value="ABC_TM1"/>
    <property type="match status" value="1"/>
</dbReference>
<organism evidence="9 10">
    <name type="scientific">Sporomusa silvacetica DSM 10669</name>
    <dbReference type="NCBI Taxonomy" id="1123289"/>
    <lineage>
        <taxon>Bacteria</taxon>
        <taxon>Bacillati</taxon>
        <taxon>Bacillota</taxon>
        <taxon>Negativicutes</taxon>
        <taxon>Selenomonadales</taxon>
        <taxon>Sporomusaceae</taxon>
        <taxon>Sporomusa</taxon>
    </lineage>
</organism>
<feature type="transmembrane region" description="Helical" evidence="7">
    <location>
        <begin position="154"/>
        <end position="176"/>
    </location>
</feature>
<evidence type="ECO:0000256" key="2">
    <source>
        <dbReference type="ARBA" id="ARBA00022448"/>
    </source>
</evidence>
<keyword evidence="3" id="KW-1003">Cell membrane</keyword>
<dbReference type="Proteomes" id="UP000216752">
    <property type="component" value="Chromosome"/>
</dbReference>
<accession>A0ABZ3IH53</accession>
<feature type="transmembrane region" description="Helical" evidence="7">
    <location>
        <begin position="20"/>
        <end position="48"/>
    </location>
</feature>
<feature type="transmembrane region" description="Helical" evidence="7">
    <location>
        <begin position="196"/>
        <end position="218"/>
    </location>
</feature>
<keyword evidence="4 7" id="KW-0812">Transmembrane</keyword>
<evidence type="ECO:0000256" key="6">
    <source>
        <dbReference type="ARBA" id="ARBA00023136"/>
    </source>
</evidence>
<comment type="similarity">
    <text evidence="7">Belongs to the binding-protein-dependent transport system permease family.</text>
</comment>
<evidence type="ECO:0000313" key="9">
    <source>
        <dbReference type="EMBL" id="XFO65000.1"/>
    </source>
</evidence>
<feature type="transmembrane region" description="Helical" evidence="7">
    <location>
        <begin position="60"/>
        <end position="83"/>
    </location>
</feature>
<evidence type="ECO:0000256" key="4">
    <source>
        <dbReference type="ARBA" id="ARBA00022692"/>
    </source>
</evidence>
<dbReference type="InterPro" id="IPR000515">
    <property type="entry name" value="MetI-like"/>
</dbReference>
<reference evidence="9" key="1">
    <citation type="submission" date="2024-05" db="EMBL/GenBank/DDBJ databases">
        <title>Isolation and characterization of Sporomusa carbonis sp. nov., a carboxydotrophic hydrogenogen in the genus of Sporomusa isolated from a charcoal burning pile.</title>
        <authorList>
            <person name="Boeer T."/>
            <person name="Rosenbaum F."/>
            <person name="Eysell L."/>
            <person name="Mueller V."/>
            <person name="Daniel R."/>
            <person name="Poehlein A."/>
        </authorList>
    </citation>
    <scope>NUCLEOTIDE SEQUENCE [LARGE SCALE GENOMIC DNA]</scope>
    <source>
        <strain evidence="9">DSM 10669</strain>
    </source>
</reference>
<evidence type="ECO:0000256" key="3">
    <source>
        <dbReference type="ARBA" id="ARBA00022475"/>
    </source>
</evidence>
<dbReference type="InterPro" id="IPR035906">
    <property type="entry name" value="MetI-like_sf"/>
</dbReference>
<dbReference type="PANTHER" id="PTHR30450:SF14">
    <property type="entry name" value="TRANSPORTER, PERMEASE PROTEIN, PUTATIVE-RELATED"/>
    <property type="match status" value="1"/>
</dbReference>
<dbReference type="CDD" id="cd06261">
    <property type="entry name" value="TM_PBP2"/>
    <property type="match status" value="1"/>
</dbReference>